<evidence type="ECO:0000313" key="2">
    <source>
        <dbReference type="EMBL" id="HIX76076.1"/>
    </source>
</evidence>
<accession>A0A9D2BH78</accession>
<evidence type="ECO:0000256" key="1">
    <source>
        <dbReference type="SAM" id="MobiDB-lite"/>
    </source>
</evidence>
<gene>
    <name evidence="2" type="ORF">H9734_00520</name>
</gene>
<organism evidence="2 3">
    <name type="scientific">Candidatus Fusicatenibacter merdavium</name>
    <dbReference type="NCBI Taxonomy" id="2838600"/>
    <lineage>
        <taxon>Bacteria</taxon>
        <taxon>Bacillati</taxon>
        <taxon>Bacillota</taxon>
        <taxon>Clostridia</taxon>
        <taxon>Lachnospirales</taxon>
        <taxon>Lachnospiraceae</taxon>
        <taxon>Fusicatenibacter</taxon>
    </lineage>
</organism>
<comment type="caution">
    <text evidence="2">The sequence shown here is derived from an EMBL/GenBank/DDBJ whole genome shotgun (WGS) entry which is preliminary data.</text>
</comment>
<sequence>GHNRSFPSATNYQKAGETGAGSAAAQADEEPAADGVSVSAAGIWGCSWKLLARRRLSGRDRRSATSTEPEEH</sequence>
<dbReference type="Proteomes" id="UP000886890">
    <property type="component" value="Unassembled WGS sequence"/>
</dbReference>
<evidence type="ECO:0000313" key="3">
    <source>
        <dbReference type="Proteomes" id="UP000886890"/>
    </source>
</evidence>
<reference evidence="2" key="2">
    <citation type="submission" date="2021-04" db="EMBL/GenBank/DDBJ databases">
        <authorList>
            <person name="Gilroy R."/>
        </authorList>
    </citation>
    <scope>NUCLEOTIDE SEQUENCE</scope>
    <source>
        <strain evidence="2">CHK183-1962</strain>
    </source>
</reference>
<feature type="compositionally biased region" description="Low complexity" evidence="1">
    <location>
        <begin position="15"/>
        <end position="26"/>
    </location>
</feature>
<dbReference type="AlphaFoldDB" id="A0A9D2BH78"/>
<proteinExistence type="predicted"/>
<reference evidence="2" key="1">
    <citation type="journal article" date="2021" name="PeerJ">
        <title>Extensive microbial diversity within the chicken gut microbiome revealed by metagenomics and culture.</title>
        <authorList>
            <person name="Gilroy R."/>
            <person name="Ravi A."/>
            <person name="Getino M."/>
            <person name="Pursley I."/>
            <person name="Horton D.L."/>
            <person name="Alikhan N.F."/>
            <person name="Baker D."/>
            <person name="Gharbi K."/>
            <person name="Hall N."/>
            <person name="Watson M."/>
            <person name="Adriaenssens E.M."/>
            <person name="Foster-Nyarko E."/>
            <person name="Jarju S."/>
            <person name="Secka A."/>
            <person name="Antonio M."/>
            <person name="Oren A."/>
            <person name="Chaudhuri R.R."/>
            <person name="La Ragione R."/>
            <person name="Hildebrand F."/>
            <person name="Pallen M.J."/>
        </authorList>
    </citation>
    <scope>NUCLEOTIDE SEQUENCE</scope>
    <source>
        <strain evidence="2">CHK183-1962</strain>
    </source>
</reference>
<protein>
    <submittedName>
        <fullName evidence="2">Uncharacterized protein</fullName>
    </submittedName>
</protein>
<feature type="non-terminal residue" evidence="2">
    <location>
        <position position="1"/>
    </location>
</feature>
<dbReference type="EMBL" id="DXEK01000007">
    <property type="protein sequence ID" value="HIX76076.1"/>
    <property type="molecule type" value="Genomic_DNA"/>
</dbReference>
<feature type="region of interest" description="Disordered" evidence="1">
    <location>
        <begin position="1"/>
        <end position="36"/>
    </location>
</feature>
<feature type="compositionally biased region" description="Polar residues" evidence="1">
    <location>
        <begin position="1"/>
        <end position="13"/>
    </location>
</feature>
<name>A0A9D2BH78_9FIRM</name>